<evidence type="ECO:0000256" key="1">
    <source>
        <dbReference type="ARBA" id="ARBA00004127"/>
    </source>
</evidence>
<evidence type="ECO:0000313" key="8">
    <source>
        <dbReference type="EMBL" id="NLR66856.1"/>
    </source>
</evidence>
<evidence type="ECO:0000313" key="9">
    <source>
        <dbReference type="Proteomes" id="UP000570474"/>
    </source>
</evidence>
<feature type="transmembrane region" description="Helical" evidence="6">
    <location>
        <begin position="164"/>
        <end position="184"/>
    </location>
</feature>
<keyword evidence="5 6" id="KW-0472">Membrane</keyword>
<dbReference type="GO" id="GO:0012505">
    <property type="term" value="C:endomembrane system"/>
    <property type="evidence" value="ECO:0007669"/>
    <property type="project" value="UniProtKB-SubCell"/>
</dbReference>
<dbReference type="PANTHER" id="PTHR23501:SF191">
    <property type="entry name" value="VACUOLAR BASIC AMINO ACID TRANSPORTER 4"/>
    <property type="match status" value="1"/>
</dbReference>
<protein>
    <submittedName>
        <fullName evidence="8">MFS transporter</fullName>
    </submittedName>
</protein>
<dbReference type="Pfam" id="PF07690">
    <property type="entry name" value="MFS_1"/>
    <property type="match status" value="1"/>
</dbReference>
<keyword evidence="4 6" id="KW-1133">Transmembrane helix</keyword>
<comment type="subcellular location">
    <subcellularLocation>
        <location evidence="1">Endomembrane system</location>
        <topology evidence="1">Multi-pass membrane protein</topology>
    </subcellularLocation>
</comment>
<feature type="transmembrane region" description="Helical" evidence="6">
    <location>
        <begin position="47"/>
        <end position="65"/>
    </location>
</feature>
<dbReference type="InterPro" id="IPR020846">
    <property type="entry name" value="MFS_dom"/>
</dbReference>
<dbReference type="Proteomes" id="UP000570474">
    <property type="component" value="Unassembled WGS sequence"/>
</dbReference>
<sequence>MKSKERIPVGFITPLVLGTMMNPLNSTMLATALTTICQSFGRNISDGALLITPLYLTSTIGQPLMGRLADLYSPKKVNQLGFLLVLLAGITGTVAPTFDWLIVSRVLLGLGTSAAYPSAIALVNRRYAAAGEAVPGGVLGIIAVSGLGSMVLGPALGGLLSETFGWKGIFFINIPWVLVSLWLARALPDTPPAAPVSIRELPQKLDIVGILLFSGMLLNLLLLLLHHSFSPGGTLLLGMLLTLLILWERKQDSPFIDVRLFVQQPSLLLVYLSAMATSYVMYLMLFSLPQWMEHVKQISPARTGLLLLPMSLVSAVAGLLISRHNSLLVKNVAGVGCMIAACAALFFVHADIPIYLLTGITLLVGLSTGINPIANQAWLHEEAPAGRTGVSFGLYRTFGYIGAIVSGSQMKTLYQQGVTDNSFHTVVWFTTASCVLMVLLLLPSISRKKELSLR</sequence>
<evidence type="ECO:0000256" key="6">
    <source>
        <dbReference type="SAM" id="Phobius"/>
    </source>
</evidence>
<dbReference type="Gene3D" id="1.20.1720.10">
    <property type="entry name" value="Multidrug resistance protein D"/>
    <property type="match status" value="1"/>
</dbReference>
<dbReference type="Gene3D" id="1.20.1250.20">
    <property type="entry name" value="MFS general substrate transporter like domains"/>
    <property type="match status" value="1"/>
</dbReference>
<feature type="domain" description="Major facilitator superfamily (MFS) profile" evidence="7">
    <location>
        <begin position="11"/>
        <end position="449"/>
    </location>
</feature>
<feature type="transmembrane region" description="Helical" evidence="6">
    <location>
        <begin position="426"/>
        <end position="445"/>
    </location>
</feature>
<dbReference type="PROSITE" id="PS50850">
    <property type="entry name" value="MFS"/>
    <property type="match status" value="1"/>
</dbReference>
<feature type="transmembrane region" description="Helical" evidence="6">
    <location>
        <begin position="328"/>
        <end position="348"/>
    </location>
</feature>
<feature type="transmembrane region" description="Helical" evidence="6">
    <location>
        <begin position="229"/>
        <end position="247"/>
    </location>
</feature>
<feature type="transmembrane region" description="Helical" evidence="6">
    <location>
        <begin position="102"/>
        <end position="122"/>
    </location>
</feature>
<proteinExistence type="predicted"/>
<evidence type="ECO:0000256" key="5">
    <source>
        <dbReference type="ARBA" id="ARBA00023136"/>
    </source>
</evidence>
<feature type="transmembrane region" description="Helical" evidence="6">
    <location>
        <begin position="134"/>
        <end position="152"/>
    </location>
</feature>
<evidence type="ECO:0000256" key="4">
    <source>
        <dbReference type="ARBA" id="ARBA00022989"/>
    </source>
</evidence>
<dbReference type="EMBL" id="JABAIA010000002">
    <property type="protein sequence ID" value="NLR66856.1"/>
    <property type="molecule type" value="Genomic_DNA"/>
</dbReference>
<keyword evidence="2" id="KW-0813">Transport</keyword>
<keyword evidence="3 6" id="KW-0812">Transmembrane</keyword>
<dbReference type="SUPFAM" id="SSF103473">
    <property type="entry name" value="MFS general substrate transporter"/>
    <property type="match status" value="1"/>
</dbReference>
<name>A0A847RVF8_9BACT</name>
<comment type="caution">
    <text evidence="8">The sequence shown here is derived from an EMBL/GenBank/DDBJ whole genome shotgun (WGS) entry which is preliminary data.</text>
</comment>
<keyword evidence="9" id="KW-1185">Reference proteome</keyword>
<dbReference type="PANTHER" id="PTHR23501">
    <property type="entry name" value="MAJOR FACILITATOR SUPERFAMILY"/>
    <property type="match status" value="1"/>
</dbReference>
<feature type="transmembrane region" description="Helical" evidence="6">
    <location>
        <begin position="268"/>
        <end position="289"/>
    </location>
</feature>
<dbReference type="AlphaFoldDB" id="A0A847RVF8"/>
<dbReference type="RefSeq" id="WP_168872758.1">
    <property type="nucleotide sequence ID" value="NZ_JABAIA010000002.1"/>
</dbReference>
<dbReference type="InterPro" id="IPR036259">
    <property type="entry name" value="MFS_trans_sf"/>
</dbReference>
<feature type="transmembrane region" description="Helical" evidence="6">
    <location>
        <begin position="77"/>
        <end position="96"/>
    </location>
</feature>
<accession>A0A847RVF8</accession>
<dbReference type="GO" id="GO:0022857">
    <property type="term" value="F:transmembrane transporter activity"/>
    <property type="evidence" value="ECO:0007669"/>
    <property type="project" value="InterPro"/>
</dbReference>
<evidence type="ECO:0000256" key="3">
    <source>
        <dbReference type="ARBA" id="ARBA00022692"/>
    </source>
</evidence>
<evidence type="ECO:0000256" key="2">
    <source>
        <dbReference type="ARBA" id="ARBA00022448"/>
    </source>
</evidence>
<feature type="transmembrane region" description="Helical" evidence="6">
    <location>
        <begin position="301"/>
        <end position="321"/>
    </location>
</feature>
<dbReference type="GO" id="GO:0005886">
    <property type="term" value="C:plasma membrane"/>
    <property type="evidence" value="ECO:0007669"/>
    <property type="project" value="TreeGrafter"/>
</dbReference>
<gene>
    <name evidence="8" type="ORF">HGH92_21285</name>
</gene>
<feature type="transmembrane region" description="Helical" evidence="6">
    <location>
        <begin position="354"/>
        <end position="374"/>
    </location>
</feature>
<reference evidence="8 9" key="1">
    <citation type="submission" date="2020-04" db="EMBL/GenBank/DDBJ databases">
        <authorList>
            <person name="Yin C."/>
        </authorList>
    </citation>
    <scope>NUCLEOTIDE SEQUENCE [LARGE SCALE GENOMIC DNA]</scope>
    <source>
        <strain evidence="8 9">Ae27</strain>
    </source>
</reference>
<feature type="transmembrane region" description="Helical" evidence="6">
    <location>
        <begin position="394"/>
        <end position="414"/>
    </location>
</feature>
<organism evidence="8 9">
    <name type="scientific">Chitinophaga varians</name>
    <dbReference type="NCBI Taxonomy" id="2202339"/>
    <lineage>
        <taxon>Bacteria</taxon>
        <taxon>Pseudomonadati</taxon>
        <taxon>Bacteroidota</taxon>
        <taxon>Chitinophagia</taxon>
        <taxon>Chitinophagales</taxon>
        <taxon>Chitinophagaceae</taxon>
        <taxon>Chitinophaga</taxon>
    </lineage>
</organism>
<evidence type="ECO:0000259" key="7">
    <source>
        <dbReference type="PROSITE" id="PS50850"/>
    </source>
</evidence>
<feature type="transmembrane region" description="Helical" evidence="6">
    <location>
        <begin position="205"/>
        <end position="223"/>
    </location>
</feature>
<dbReference type="InterPro" id="IPR011701">
    <property type="entry name" value="MFS"/>
</dbReference>